<name>A0AAV7LTF5_PLEWA</name>
<sequence length="81" mass="8674">MQRRLDPKNGILNKPAACGAVDRCPLELVHTEEVCLCLLYPVSVLGETGVPSPKAAGCDPLAQQRLHMDSAILQEALHSAL</sequence>
<reference evidence="1" key="1">
    <citation type="journal article" date="2022" name="bioRxiv">
        <title>Sequencing and chromosome-scale assembly of the giantPleurodeles waltlgenome.</title>
        <authorList>
            <person name="Brown T."/>
            <person name="Elewa A."/>
            <person name="Iarovenko S."/>
            <person name="Subramanian E."/>
            <person name="Araus A.J."/>
            <person name="Petzold A."/>
            <person name="Susuki M."/>
            <person name="Suzuki K.-i.T."/>
            <person name="Hayashi T."/>
            <person name="Toyoda A."/>
            <person name="Oliveira C."/>
            <person name="Osipova E."/>
            <person name="Leigh N.D."/>
            <person name="Simon A."/>
            <person name="Yun M.H."/>
        </authorList>
    </citation>
    <scope>NUCLEOTIDE SEQUENCE</scope>
    <source>
        <strain evidence="1">20211129_DDA</strain>
        <tissue evidence="1">Liver</tissue>
    </source>
</reference>
<evidence type="ECO:0000313" key="2">
    <source>
        <dbReference type="Proteomes" id="UP001066276"/>
    </source>
</evidence>
<dbReference type="EMBL" id="JANPWB010000015">
    <property type="protein sequence ID" value="KAJ1093899.1"/>
    <property type="molecule type" value="Genomic_DNA"/>
</dbReference>
<dbReference type="AlphaFoldDB" id="A0AAV7LTF5"/>
<keyword evidence="2" id="KW-1185">Reference proteome</keyword>
<gene>
    <name evidence="1" type="ORF">NDU88_006987</name>
</gene>
<accession>A0AAV7LTF5</accession>
<comment type="caution">
    <text evidence="1">The sequence shown here is derived from an EMBL/GenBank/DDBJ whole genome shotgun (WGS) entry which is preliminary data.</text>
</comment>
<dbReference type="Proteomes" id="UP001066276">
    <property type="component" value="Chromosome 11"/>
</dbReference>
<proteinExistence type="predicted"/>
<protein>
    <submittedName>
        <fullName evidence="1">Uncharacterized protein</fullName>
    </submittedName>
</protein>
<evidence type="ECO:0000313" key="1">
    <source>
        <dbReference type="EMBL" id="KAJ1093899.1"/>
    </source>
</evidence>
<organism evidence="1 2">
    <name type="scientific">Pleurodeles waltl</name>
    <name type="common">Iberian ribbed newt</name>
    <dbReference type="NCBI Taxonomy" id="8319"/>
    <lineage>
        <taxon>Eukaryota</taxon>
        <taxon>Metazoa</taxon>
        <taxon>Chordata</taxon>
        <taxon>Craniata</taxon>
        <taxon>Vertebrata</taxon>
        <taxon>Euteleostomi</taxon>
        <taxon>Amphibia</taxon>
        <taxon>Batrachia</taxon>
        <taxon>Caudata</taxon>
        <taxon>Salamandroidea</taxon>
        <taxon>Salamandridae</taxon>
        <taxon>Pleurodelinae</taxon>
        <taxon>Pleurodeles</taxon>
    </lineage>
</organism>